<dbReference type="SUPFAM" id="SSF53850">
    <property type="entry name" value="Periplasmic binding protein-like II"/>
    <property type="match status" value="1"/>
</dbReference>
<sequence length="253" mass="28236">MRVVWLWVFACAWGAGLLAPLHAETVTVGAEDDWAPYSYAMAGQAEPQGLSPRLVRAAFQTQGVQVNFKVLPFSRCLHDAEIGRLVGCFDTTRTQANSHSFHWHTTPLFREELGIFARSGVPGREASLPDLVGHSVGITVGYTYPTEFMRHPGIRRHVAVSDANLLRMLAGGRVDYILVNTRPAQHQLHRMPELQGKVQRVGALHMDSFWLSFSKVHPDGQRLSVVFEKGLQTLMANGQYQRMLADIQQAPRP</sequence>
<dbReference type="PANTHER" id="PTHR35936">
    <property type="entry name" value="MEMBRANE-BOUND LYTIC MUREIN TRANSGLYCOSYLASE F"/>
    <property type="match status" value="1"/>
</dbReference>
<reference evidence="4 5" key="1">
    <citation type="submission" date="2019-03" db="EMBL/GenBank/DDBJ databases">
        <title>Genomic Encyclopedia of Type Strains, Phase IV (KMG-IV): sequencing the most valuable type-strain genomes for metagenomic binning, comparative biology and taxonomic classification.</title>
        <authorList>
            <person name="Goeker M."/>
        </authorList>
    </citation>
    <scope>NUCLEOTIDE SEQUENCE [LARGE SCALE GENOMIC DNA]</scope>
    <source>
        <strain evidence="4 5">DSM 11901</strain>
    </source>
</reference>
<dbReference type="AlphaFoldDB" id="A0A4R6RHQ9"/>
<organism evidence="4 5">
    <name type="scientific">Aquabacterium commune</name>
    <dbReference type="NCBI Taxonomy" id="70586"/>
    <lineage>
        <taxon>Bacteria</taxon>
        <taxon>Pseudomonadati</taxon>
        <taxon>Pseudomonadota</taxon>
        <taxon>Betaproteobacteria</taxon>
        <taxon>Burkholderiales</taxon>
        <taxon>Aquabacterium</taxon>
    </lineage>
</organism>
<protein>
    <submittedName>
        <fullName evidence="4">Amino acid ABC transporter substrate-binding protein (PAAT family)</fullName>
    </submittedName>
</protein>
<dbReference type="Gene3D" id="3.40.190.10">
    <property type="entry name" value="Periplasmic binding protein-like II"/>
    <property type="match status" value="2"/>
</dbReference>
<keyword evidence="1 2" id="KW-0732">Signal</keyword>
<accession>A0A4R6RHQ9</accession>
<dbReference type="EMBL" id="SNXW01000002">
    <property type="protein sequence ID" value="TDP85933.1"/>
    <property type="molecule type" value="Genomic_DNA"/>
</dbReference>
<keyword evidence="5" id="KW-1185">Reference proteome</keyword>
<dbReference type="PANTHER" id="PTHR35936:SF6">
    <property type="entry name" value="AMINO ACID ABC TRANSPORTER SUBSTRATE-BINDING PAAT FAMILY PROTEIN"/>
    <property type="match status" value="1"/>
</dbReference>
<dbReference type="Proteomes" id="UP000294593">
    <property type="component" value="Unassembled WGS sequence"/>
</dbReference>
<evidence type="ECO:0000256" key="1">
    <source>
        <dbReference type="ARBA" id="ARBA00022729"/>
    </source>
</evidence>
<feature type="signal peptide" evidence="2">
    <location>
        <begin position="1"/>
        <end position="23"/>
    </location>
</feature>
<gene>
    <name evidence="4" type="ORF">EV672_102283</name>
</gene>
<dbReference type="InterPro" id="IPR001638">
    <property type="entry name" value="Solute-binding_3/MltF_N"/>
</dbReference>
<evidence type="ECO:0000313" key="4">
    <source>
        <dbReference type="EMBL" id="TDP85933.1"/>
    </source>
</evidence>
<dbReference type="Pfam" id="PF00497">
    <property type="entry name" value="SBP_bac_3"/>
    <property type="match status" value="1"/>
</dbReference>
<dbReference type="RefSeq" id="WP_166643460.1">
    <property type="nucleotide sequence ID" value="NZ_JBASTO010000257.1"/>
</dbReference>
<evidence type="ECO:0000313" key="5">
    <source>
        <dbReference type="Proteomes" id="UP000294593"/>
    </source>
</evidence>
<feature type="chain" id="PRO_5020503685" evidence="2">
    <location>
        <begin position="24"/>
        <end position="253"/>
    </location>
</feature>
<comment type="caution">
    <text evidence="4">The sequence shown here is derived from an EMBL/GenBank/DDBJ whole genome shotgun (WGS) entry which is preliminary data.</text>
</comment>
<evidence type="ECO:0000259" key="3">
    <source>
        <dbReference type="Pfam" id="PF00497"/>
    </source>
</evidence>
<feature type="domain" description="Solute-binding protein family 3/N-terminal" evidence="3">
    <location>
        <begin position="26"/>
        <end position="244"/>
    </location>
</feature>
<evidence type="ECO:0000256" key="2">
    <source>
        <dbReference type="SAM" id="SignalP"/>
    </source>
</evidence>
<name>A0A4R6RHQ9_9BURK</name>
<proteinExistence type="predicted"/>